<proteinExistence type="predicted"/>
<keyword evidence="3" id="KW-1185">Reference proteome</keyword>
<organism evidence="2 3">
    <name type="scientific">Mya arenaria</name>
    <name type="common">Soft-shell clam</name>
    <dbReference type="NCBI Taxonomy" id="6604"/>
    <lineage>
        <taxon>Eukaryota</taxon>
        <taxon>Metazoa</taxon>
        <taxon>Spiralia</taxon>
        <taxon>Lophotrochozoa</taxon>
        <taxon>Mollusca</taxon>
        <taxon>Bivalvia</taxon>
        <taxon>Autobranchia</taxon>
        <taxon>Heteroconchia</taxon>
        <taxon>Euheterodonta</taxon>
        <taxon>Imparidentia</taxon>
        <taxon>Neoheterodontei</taxon>
        <taxon>Myida</taxon>
        <taxon>Myoidea</taxon>
        <taxon>Myidae</taxon>
        <taxon>Mya</taxon>
    </lineage>
</organism>
<feature type="chain" id="PRO_5047037498" evidence="1">
    <location>
        <begin position="27"/>
        <end position="173"/>
    </location>
</feature>
<name>A0ABY7EQG3_MYAAR</name>
<evidence type="ECO:0000256" key="1">
    <source>
        <dbReference type="SAM" id="SignalP"/>
    </source>
</evidence>
<accession>A0ABY7EQG3</accession>
<dbReference type="EMBL" id="CP111018">
    <property type="protein sequence ID" value="WAR10639.1"/>
    <property type="molecule type" value="Genomic_DNA"/>
</dbReference>
<reference evidence="2" key="1">
    <citation type="submission" date="2022-11" db="EMBL/GenBank/DDBJ databases">
        <title>Centuries of genome instability and evolution in soft-shell clam transmissible cancer (bioRxiv).</title>
        <authorList>
            <person name="Hart S.F.M."/>
            <person name="Yonemitsu M.A."/>
            <person name="Giersch R.M."/>
            <person name="Beal B.F."/>
            <person name="Arriagada G."/>
            <person name="Davis B.W."/>
            <person name="Ostrander E.A."/>
            <person name="Goff S.P."/>
            <person name="Metzger M.J."/>
        </authorList>
    </citation>
    <scope>NUCLEOTIDE SEQUENCE</scope>
    <source>
        <strain evidence="2">MELC-2E11</strain>
        <tissue evidence="2">Siphon/mantle</tissue>
    </source>
</reference>
<evidence type="ECO:0000313" key="2">
    <source>
        <dbReference type="EMBL" id="WAR10639.1"/>
    </source>
</evidence>
<evidence type="ECO:0000313" key="3">
    <source>
        <dbReference type="Proteomes" id="UP001164746"/>
    </source>
</evidence>
<protein>
    <submittedName>
        <fullName evidence="2">Uncharacterized protein</fullName>
    </submittedName>
</protein>
<feature type="signal peptide" evidence="1">
    <location>
        <begin position="1"/>
        <end position="26"/>
    </location>
</feature>
<dbReference type="Proteomes" id="UP001164746">
    <property type="component" value="Chromosome 7"/>
</dbReference>
<keyword evidence="1" id="KW-0732">Signal</keyword>
<gene>
    <name evidence="2" type="ORF">MAR_035715</name>
</gene>
<sequence length="173" mass="19151">MMAVDTMGFIPMLCLALLVITVAGRAIESNVSGADQMQNDGVVKKAEDGLRKYNGPAVHHFAKHGLCNHSFGKIRFFRALQKHFHNISDDMKIAFVLDVTDTSAILKEISTDELNTTAFVIPTANQQMKPFLFTGISIFVADTLLRKNLSPFKRGVIGCFGRTFVMTIERVSI</sequence>